<dbReference type="InterPro" id="IPR003660">
    <property type="entry name" value="HAMP_dom"/>
</dbReference>
<comment type="subcellular location">
    <subcellularLocation>
        <location evidence="1">Cell inner membrane</location>
        <topology evidence="1">Multi-pass membrane protein</topology>
    </subcellularLocation>
</comment>
<dbReference type="Gene3D" id="1.10.287.950">
    <property type="entry name" value="Methyl-accepting chemotaxis protein"/>
    <property type="match status" value="1"/>
</dbReference>
<dbReference type="EMBL" id="CP036498">
    <property type="protein sequence ID" value="QUS38144.1"/>
    <property type="molecule type" value="Genomic_DNA"/>
</dbReference>
<dbReference type="Gene3D" id="6.10.340.10">
    <property type="match status" value="1"/>
</dbReference>
<gene>
    <name evidence="10" type="ORF">RPMA_04235</name>
</gene>
<dbReference type="SMART" id="SM00283">
    <property type="entry name" value="MA"/>
    <property type="match status" value="1"/>
</dbReference>
<evidence type="ECO:0000256" key="2">
    <source>
        <dbReference type="ARBA" id="ARBA00022519"/>
    </source>
</evidence>
<keyword evidence="6" id="KW-1133">Transmembrane helix</keyword>
<keyword evidence="6" id="KW-0472">Membrane</keyword>
<evidence type="ECO:0000256" key="6">
    <source>
        <dbReference type="SAM" id="Phobius"/>
    </source>
</evidence>
<dbReference type="Pfam" id="PF00015">
    <property type="entry name" value="MCPsignal"/>
    <property type="match status" value="1"/>
</dbReference>
<name>A0ABX8A3F3_9BRAD</name>
<dbReference type="InterPro" id="IPR000727">
    <property type="entry name" value="T_SNARE_dom"/>
</dbReference>
<keyword evidence="11" id="KW-1185">Reference proteome</keyword>
<dbReference type="PROSITE" id="PS50885">
    <property type="entry name" value="HAMP"/>
    <property type="match status" value="1"/>
</dbReference>
<feature type="domain" description="T-SNARE coiled-coil homology" evidence="8">
    <location>
        <begin position="559"/>
        <end position="621"/>
    </location>
</feature>
<evidence type="ECO:0000259" key="8">
    <source>
        <dbReference type="PROSITE" id="PS50192"/>
    </source>
</evidence>
<dbReference type="PROSITE" id="PS50111">
    <property type="entry name" value="CHEMOTAXIS_TRANSDUC_2"/>
    <property type="match status" value="1"/>
</dbReference>
<dbReference type="SMART" id="SM01358">
    <property type="entry name" value="HBM"/>
    <property type="match status" value="1"/>
</dbReference>
<evidence type="ECO:0000256" key="1">
    <source>
        <dbReference type="ARBA" id="ARBA00004429"/>
    </source>
</evidence>
<feature type="domain" description="HAMP" evidence="9">
    <location>
        <begin position="312"/>
        <end position="365"/>
    </location>
</feature>
<feature type="transmembrane region" description="Helical" evidence="6">
    <location>
        <begin position="21"/>
        <end position="46"/>
    </location>
</feature>
<feature type="domain" description="Methyl-accepting transducer" evidence="7">
    <location>
        <begin position="389"/>
        <end position="643"/>
    </location>
</feature>
<evidence type="ECO:0000256" key="3">
    <source>
        <dbReference type="ARBA" id="ARBA00023224"/>
    </source>
</evidence>
<evidence type="ECO:0000256" key="4">
    <source>
        <dbReference type="ARBA" id="ARBA00029447"/>
    </source>
</evidence>
<keyword evidence="6" id="KW-0812">Transmembrane</keyword>
<dbReference type="CDD" id="cd06225">
    <property type="entry name" value="HAMP"/>
    <property type="match status" value="1"/>
</dbReference>
<evidence type="ECO:0000256" key="5">
    <source>
        <dbReference type="PROSITE-ProRule" id="PRU00284"/>
    </source>
</evidence>
<feature type="transmembrane region" description="Helical" evidence="6">
    <location>
        <begin position="291"/>
        <end position="311"/>
    </location>
</feature>
<proteinExistence type="inferred from homology"/>
<protein>
    <submittedName>
        <fullName evidence="10">Methyl-accepting chemotaxis protein</fullName>
    </submittedName>
</protein>
<evidence type="ECO:0000313" key="10">
    <source>
        <dbReference type="EMBL" id="QUS38144.1"/>
    </source>
</evidence>
<dbReference type="SUPFAM" id="SSF58104">
    <property type="entry name" value="Methyl-accepting chemotaxis protein (MCP) signaling domain"/>
    <property type="match status" value="1"/>
</dbReference>
<dbReference type="PROSITE" id="PS50192">
    <property type="entry name" value="T_SNARE"/>
    <property type="match status" value="1"/>
</dbReference>
<dbReference type="SMART" id="SM00304">
    <property type="entry name" value="HAMP"/>
    <property type="match status" value="2"/>
</dbReference>
<reference evidence="10 11" key="1">
    <citation type="submission" date="2019-02" db="EMBL/GenBank/DDBJ databases">
        <title>Emended description of the genus Rhodopseudomonas and description of Rhodopseudomonas albus sp. nov., a non-phototrophic, heavy-metal-tolerant bacterium isolated from garden soil.</title>
        <authorList>
            <person name="Bao Z."/>
            <person name="Cao W.W."/>
            <person name="Sato Y."/>
            <person name="Nishizawa T."/>
            <person name="Zhao J."/>
            <person name="Guo Y."/>
            <person name="Ohta H."/>
        </authorList>
    </citation>
    <scope>NUCLEOTIDE SEQUENCE [LARGE SCALE GENOMIC DNA]</scope>
    <source>
        <strain evidence="10 11">SK50-23</strain>
    </source>
</reference>
<evidence type="ECO:0000259" key="9">
    <source>
        <dbReference type="PROSITE" id="PS50885"/>
    </source>
</evidence>
<evidence type="ECO:0000259" key="7">
    <source>
        <dbReference type="PROSITE" id="PS50111"/>
    </source>
</evidence>
<dbReference type="PANTHER" id="PTHR32089:SF112">
    <property type="entry name" value="LYSOZYME-LIKE PROTEIN-RELATED"/>
    <property type="match status" value="1"/>
</dbReference>
<keyword evidence="2" id="KW-0997">Cell inner membrane</keyword>
<comment type="similarity">
    <text evidence="4">Belongs to the methyl-accepting chemotaxis (MCP) protein family.</text>
</comment>
<organism evidence="10 11">
    <name type="scientific">Tardiphaga alba</name>
    <dbReference type="NCBI Taxonomy" id="340268"/>
    <lineage>
        <taxon>Bacteria</taxon>
        <taxon>Pseudomonadati</taxon>
        <taxon>Pseudomonadota</taxon>
        <taxon>Alphaproteobacteria</taxon>
        <taxon>Hyphomicrobiales</taxon>
        <taxon>Nitrobacteraceae</taxon>
        <taxon>Tardiphaga</taxon>
    </lineage>
</organism>
<evidence type="ECO:0000313" key="11">
    <source>
        <dbReference type="Proteomes" id="UP000682843"/>
    </source>
</evidence>
<dbReference type="InterPro" id="IPR004089">
    <property type="entry name" value="MCPsignal_dom"/>
</dbReference>
<dbReference type="PANTHER" id="PTHR32089">
    <property type="entry name" value="METHYL-ACCEPTING CHEMOTAXIS PROTEIN MCPB"/>
    <property type="match status" value="1"/>
</dbReference>
<dbReference type="InterPro" id="IPR032255">
    <property type="entry name" value="HBM"/>
</dbReference>
<dbReference type="RefSeq" id="WP_211911679.1">
    <property type="nucleotide sequence ID" value="NZ_CP036498.1"/>
</dbReference>
<sequence>MSKTYTSYRKFSRIVMPRVGLRVQIALLGLLSVVAIGAICLAGLHFDARAQVASDHALKLRHEVAALATGYLEAGQVANAFMRTREEQNVTRHEEVVSTLLAGLASIESVMKQSTDTDDARSDSALRSGLSLYRTRFNNIVSMQRQLGLKESEGLQGRLRNAVHEAETKLAGHDVPRLTTLMLMMRRHEKDFMLRGGDKYGEDFDKRQEQFAEALSESGLSEAVQTEIEAAMKAYSQSFAGYQVTQSLLNDEIADFATVFQRNRPGLDELIKTADARYDAATLRAAEVRQMMTWAIAGATLLIGLLAAIFGQRIANAVAGMTRAMQELAKGDFTVVLPGLDRGDEIGAMARAVENFKLVAHEKAEEDTRTKMREVAEAAETRRADMEQVADQFESEVGRIIELVAAASHELEAEAGSMSQTASNAQDLSLKVAQASEETSSSVQSVASASEEMAASVVEIGRQVQQSSQIAGEAVDQARMMNDRVALLAAAAAKIGDVVQFISSIASQTNLLALNATIEAARAGDAGRGFAVVASEVKALAAQTSKATDEISKQIFDIQSATQDSVGAIEAIGGTINRMSEIASSIASAVEEQSASTQEISRNVQHAAQAVIEVSANIAEVERSASETGTASGHVLSAAQSLSEDSTRLKSEVGEFLQRVRAA</sequence>
<keyword evidence="2" id="KW-1003">Cell membrane</keyword>
<dbReference type="Pfam" id="PF00672">
    <property type="entry name" value="HAMP"/>
    <property type="match status" value="1"/>
</dbReference>
<accession>A0ABX8A3F3</accession>
<keyword evidence="3 5" id="KW-0807">Transducer</keyword>
<dbReference type="Proteomes" id="UP000682843">
    <property type="component" value="Chromosome"/>
</dbReference>